<gene>
    <name evidence="7" type="ORF">ABZV61_35865</name>
</gene>
<feature type="transmembrane region" description="Helical" evidence="6">
    <location>
        <begin position="268"/>
        <end position="291"/>
    </location>
</feature>
<dbReference type="RefSeq" id="WP_356712545.1">
    <property type="nucleotide sequence ID" value="NZ_JBEXIP010000049.1"/>
</dbReference>
<organism evidence="7 8">
    <name type="scientific">Streptomyces sp. 900116325</name>
    <dbReference type="NCBI Taxonomy" id="3154295"/>
    <lineage>
        <taxon>Bacteria</taxon>
        <taxon>Bacillati</taxon>
        <taxon>Actinomycetota</taxon>
        <taxon>Actinomycetes</taxon>
        <taxon>Kitasatosporales</taxon>
        <taxon>Streptomycetaceae</taxon>
        <taxon>Streptomyces</taxon>
    </lineage>
</organism>
<dbReference type="EMBL" id="JBEXIP010000049">
    <property type="protein sequence ID" value="MET8438035.1"/>
    <property type="molecule type" value="Genomic_DNA"/>
</dbReference>
<dbReference type="Proteomes" id="UP001550044">
    <property type="component" value="Unassembled WGS sequence"/>
</dbReference>
<evidence type="ECO:0000313" key="7">
    <source>
        <dbReference type="EMBL" id="MET8438035.1"/>
    </source>
</evidence>
<keyword evidence="8" id="KW-1185">Reference proteome</keyword>
<dbReference type="InterPro" id="IPR022791">
    <property type="entry name" value="L-PG_synthase/AglD"/>
</dbReference>
<comment type="subcellular location">
    <subcellularLocation>
        <location evidence="1">Cell membrane</location>
        <topology evidence="1">Multi-pass membrane protein</topology>
    </subcellularLocation>
</comment>
<name>A0ABV2UJK4_9ACTN</name>
<keyword evidence="2" id="KW-1003">Cell membrane</keyword>
<evidence type="ECO:0000256" key="4">
    <source>
        <dbReference type="ARBA" id="ARBA00022989"/>
    </source>
</evidence>
<evidence type="ECO:0000313" key="8">
    <source>
        <dbReference type="Proteomes" id="UP001550044"/>
    </source>
</evidence>
<feature type="transmembrane region" description="Helical" evidence="6">
    <location>
        <begin position="163"/>
        <end position="183"/>
    </location>
</feature>
<sequence>MTSTLDSSPIRPERRRGHPWPRRCLIAAVLGLLTVELALGRPALTAALTQLRAPHPGWLLAALAAALAAMGAYARMQRRLLLSAGLFVPLHRARPDLRRSLPQRNTARGLVFSTQLDYQQMRRFGATPAVASWCMALSGILSTSALAVVTALGALAAHGNPSWLTLVALTAAVLLITVGIRWITRHPGTLLPLVRTALARINRLRRRPTDHGLEQIRAYLDQLRAARLTPGHATAAATYALLNWLLDAGCLWLCLDSVTDQAITPTQLLLAFCAGMAAGTLTIVLGGLGIIDNALILGLITGGLDTPTAMAAVVLYRLINVGFVIGAGWIAWGRVLRRTRREQPQRISMG</sequence>
<evidence type="ECO:0000256" key="6">
    <source>
        <dbReference type="SAM" id="Phobius"/>
    </source>
</evidence>
<evidence type="ECO:0000256" key="3">
    <source>
        <dbReference type="ARBA" id="ARBA00022692"/>
    </source>
</evidence>
<keyword evidence="4 6" id="KW-1133">Transmembrane helix</keyword>
<dbReference type="PANTHER" id="PTHR39087">
    <property type="entry name" value="UPF0104 MEMBRANE PROTEIN MJ1595"/>
    <property type="match status" value="1"/>
</dbReference>
<feature type="transmembrane region" description="Helical" evidence="6">
    <location>
        <begin position="311"/>
        <end position="332"/>
    </location>
</feature>
<protein>
    <submittedName>
        <fullName evidence="7">YbhN family protein</fullName>
    </submittedName>
</protein>
<keyword evidence="3 6" id="KW-0812">Transmembrane</keyword>
<feature type="transmembrane region" description="Helical" evidence="6">
    <location>
        <begin position="130"/>
        <end position="157"/>
    </location>
</feature>
<evidence type="ECO:0000256" key="1">
    <source>
        <dbReference type="ARBA" id="ARBA00004651"/>
    </source>
</evidence>
<keyword evidence="5 6" id="KW-0472">Membrane</keyword>
<dbReference type="PANTHER" id="PTHR39087:SF2">
    <property type="entry name" value="UPF0104 MEMBRANE PROTEIN MJ1595"/>
    <property type="match status" value="1"/>
</dbReference>
<evidence type="ECO:0000256" key="2">
    <source>
        <dbReference type="ARBA" id="ARBA00022475"/>
    </source>
</evidence>
<feature type="transmembrane region" description="Helical" evidence="6">
    <location>
        <begin position="56"/>
        <end position="74"/>
    </location>
</feature>
<accession>A0ABV2UJK4</accession>
<dbReference type="Pfam" id="PF03706">
    <property type="entry name" value="LPG_synthase_TM"/>
    <property type="match status" value="1"/>
</dbReference>
<evidence type="ECO:0000256" key="5">
    <source>
        <dbReference type="ARBA" id="ARBA00023136"/>
    </source>
</evidence>
<reference evidence="7 8" key="1">
    <citation type="submission" date="2024-06" db="EMBL/GenBank/DDBJ databases">
        <title>The Natural Products Discovery Center: Release of the First 8490 Sequenced Strains for Exploring Actinobacteria Biosynthetic Diversity.</title>
        <authorList>
            <person name="Kalkreuter E."/>
            <person name="Kautsar S.A."/>
            <person name="Yang D."/>
            <person name="Bader C.D."/>
            <person name="Teijaro C.N."/>
            <person name="Fluegel L."/>
            <person name="Davis C.M."/>
            <person name="Simpson J.R."/>
            <person name="Lauterbach L."/>
            <person name="Steele A.D."/>
            <person name="Gui C."/>
            <person name="Meng S."/>
            <person name="Li G."/>
            <person name="Viehrig K."/>
            <person name="Ye F."/>
            <person name="Su P."/>
            <person name="Kiefer A.F."/>
            <person name="Nichols A."/>
            <person name="Cepeda A.J."/>
            <person name="Yan W."/>
            <person name="Fan B."/>
            <person name="Jiang Y."/>
            <person name="Adhikari A."/>
            <person name="Zheng C.-J."/>
            <person name="Schuster L."/>
            <person name="Cowan T.M."/>
            <person name="Smanski M.J."/>
            <person name="Chevrette M.G."/>
            <person name="De Carvalho L.P.S."/>
            <person name="Shen B."/>
        </authorList>
    </citation>
    <scope>NUCLEOTIDE SEQUENCE [LARGE SCALE GENOMIC DNA]</scope>
    <source>
        <strain evidence="7 8">NPDC005137</strain>
    </source>
</reference>
<proteinExistence type="predicted"/>
<comment type="caution">
    <text evidence="7">The sequence shown here is derived from an EMBL/GenBank/DDBJ whole genome shotgun (WGS) entry which is preliminary data.</text>
</comment>